<dbReference type="GO" id="GO:0006777">
    <property type="term" value="P:Mo-molybdopterin cofactor biosynthetic process"/>
    <property type="evidence" value="ECO:0007669"/>
    <property type="project" value="InterPro"/>
</dbReference>
<dbReference type="Gene3D" id="3.40.50.300">
    <property type="entry name" value="P-loop containing nucleotide triphosphate hydrolases"/>
    <property type="match status" value="1"/>
</dbReference>
<gene>
    <name evidence="3" type="ORF">EDD74_13112</name>
    <name evidence="2" type="ORF">FAEUMB_05660</name>
</gene>
<evidence type="ECO:0000313" key="4">
    <source>
        <dbReference type="Proteomes" id="UP000294613"/>
    </source>
</evidence>
<dbReference type="PANTHER" id="PTHR40072">
    <property type="entry name" value="MOLYBDOPTERIN-GUANINE DINUCLEOTIDE BIOSYNTHESIS ADAPTER PROTEIN-RELATED"/>
    <property type="match status" value="1"/>
</dbReference>
<dbReference type="AlphaFoldDB" id="A0A4R3J9X6"/>
<dbReference type="EMBL" id="BHEO01000002">
    <property type="protein sequence ID" value="GBU04025.1"/>
    <property type="molecule type" value="Genomic_DNA"/>
</dbReference>
<reference evidence="3 4" key="2">
    <citation type="submission" date="2019-03" db="EMBL/GenBank/DDBJ databases">
        <title>Genomic Encyclopedia of Type Strains, Phase IV (KMG-IV): sequencing the most valuable type-strain genomes for metagenomic binning, comparative biology and taxonomic classification.</title>
        <authorList>
            <person name="Goeker M."/>
        </authorList>
    </citation>
    <scope>NUCLEOTIDE SEQUENCE [LARGE SCALE GENOMIC DNA]</scope>
    <source>
        <strain evidence="3 4">DSM 103426</strain>
    </source>
</reference>
<dbReference type="NCBIfam" id="TIGR00176">
    <property type="entry name" value="mobB"/>
    <property type="match status" value="1"/>
</dbReference>
<evidence type="ECO:0000259" key="1">
    <source>
        <dbReference type="Pfam" id="PF03205"/>
    </source>
</evidence>
<dbReference type="EMBL" id="SLZV01000031">
    <property type="protein sequence ID" value="TCS62688.1"/>
    <property type="molecule type" value="Genomic_DNA"/>
</dbReference>
<protein>
    <submittedName>
        <fullName evidence="3">Molybdopterin-guanine dinucleotide biosynthesis protein MobB</fullName>
    </submittedName>
</protein>
<dbReference type="SUPFAM" id="SSF52540">
    <property type="entry name" value="P-loop containing nucleoside triphosphate hydrolases"/>
    <property type="match status" value="1"/>
</dbReference>
<dbReference type="PANTHER" id="PTHR40072:SF1">
    <property type="entry name" value="MOLYBDOPTERIN-GUANINE DINUCLEOTIDE BIOSYNTHESIS ADAPTER PROTEIN"/>
    <property type="match status" value="1"/>
</dbReference>
<evidence type="ECO:0000313" key="3">
    <source>
        <dbReference type="EMBL" id="TCS62688.1"/>
    </source>
</evidence>
<name>A0A4R3J9X6_9FIRM</name>
<dbReference type="InterPro" id="IPR004435">
    <property type="entry name" value="MobB_dom"/>
</dbReference>
<comment type="caution">
    <text evidence="3">The sequence shown here is derived from an EMBL/GenBank/DDBJ whole genome shotgun (WGS) entry which is preliminary data.</text>
</comment>
<dbReference type="Proteomes" id="UP000702954">
    <property type="component" value="Unassembled WGS sequence"/>
</dbReference>
<sequence>MGKNVIQPVIFAVSGYKNTGKTTLITGIIPILTEKGYQVAVIKHDGHEFESDVPGTDSYQHQKAGAYGTAVFSKSQFLVTKRAPEITAEMLLPFFPEADIILIEGLKDSSYPKYICTSPQENATPDEVAERILELLPKGRVGETSSNK</sequence>
<accession>A0A4R3J9X6</accession>
<reference evidence="2 5" key="1">
    <citation type="journal article" date="2018" name="Int. J. Syst. Evol. Microbiol.">
        <title>Draft Genome Sequence of Faecalimonas umbilicata JCM 30896T, an Acetate-Producing Bacterium Isolated from Human Feces.</title>
        <authorList>
            <person name="Sakamoto M."/>
            <person name="Ikeyama N."/>
            <person name="Yuki M."/>
            <person name="Ohkuma M."/>
        </authorList>
    </citation>
    <scope>NUCLEOTIDE SEQUENCE [LARGE SCALE GENOMIC DNA]</scope>
    <source>
        <strain evidence="2 5">EGH7</strain>
    </source>
</reference>
<dbReference type="Proteomes" id="UP000294613">
    <property type="component" value="Unassembled WGS sequence"/>
</dbReference>
<evidence type="ECO:0000313" key="2">
    <source>
        <dbReference type="EMBL" id="GBU04025.1"/>
    </source>
</evidence>
<dbReference type="CDD" id="cd03116">
    <property type="entry name" value="MobB"/>
    <property type="match status" value="1"/>
</dbReference>
<dbReference type="InterPro" id="IPR052539">
    <property type="entry name" value="MGD_biosynthesis_adapter"/>
</dbReference>
<dbReference type="InterPro" id="IPR027417">
    <property type="entry name" value="P-loop_NTPase"/>
</dbReference>
<keyword evidence="5" id="KW-1185">Reference proteome</keyword>
<dbReference type="Pfam" id="PF03205">
    <property type="entry name" value="MobB"/>
    <property type="match status" value="1"/>
</dbReference>
<dbReference type="GO" id="GO:0005525">
    <property type="term" value="F:GTP binding"/>
    <property type="evidence" value="ECO:0007669"/>
    <property type="project" value="InterPro"/>
</dbReference>
<feature type="domain" description="Molybdopterin-guanine dinucleotide biosynthesis protein B (MobB)" evidence="1">
    <location>
        <begin position="10"/>
        <end position="120"/>
    </location>
</feature>
<organism evidence="3 4">
    <name type="scientific">Faecalimonas umbilicata</name>
    <dbReference type="NCBI Taxonomy" id="1912855"/>
    <lineage>
        <taxon>Bacteria</taxon>
        <taxon>Bacillati</taxon>
        <taxon>Bacillota</taxon>
        <taxon>Clostridia</taxon>
        <taxon>Lachnospirales</taxon>
        <taxon>Lachnospiraceae</taxon>
        <taxon>Faecalimonas</taxon>
    </lineage>
</organism>
<evidence type="ECO:0000313" key="5">
    <source>
        <dbReference type="Proteomes" id="UP000702954"/>
    </source>
</evidence>
<proteinExistence type="predicted"/>
<dbReference type="RefSeq" id="WP_116441121.1">
    <property type="nucleotide sequence ID" value="NZ_BHEO01000002.1"/>
</dbReference>